<dbReference type="InterPro" id="IPR000432">
    <property type="entry name" value="DNA_mismatch_repair_MutS_C"/>
</dbReference>
<evidence type="ECO:0000259" key="15">
    <source>
        <dbReference type="PROSITE" id="PS00486"/>
    </source>
</evidence>
<dbReference type="PANTHER" id="PTHR11361">
    <property type="entry name" value="DNA MISMATCH REPAIR PROTEIN MUTS FAMILY MEMBER"/>
    <property type="match status" value="1"/>
</dbReference>
<evidence type="ECO:0000256" key="6">
    <source>
        <dbReference type="ARBA" id="ARBA00022840"/>
    </source>
</evidence>
<dbReference type="InterPro" id="IPR027417">
    <property type="entry name" value="P-loop_NTPase"/>
</dbReference>
<dbReference type="InterPro" id="IPR007861">
    <property type="entry name" value="DNA_mismatch_repair_MutS_clamp"/>
</dbReference>
<comment type="subunit">
    <text evidence="11">Heterodimer consisting of MSH2-MSH3 (MutS beta). Forms a ternary complex with MutL alpha (MLH1-PMS1).</text>
</comment>
<evidence type="ECO:0000256" key="2">
    <source>
        <dbReference type="ARBA" id="ARBA00007094"/>
    </source>
</evidence>
<evidence type="ECO:0000256" key="11">
    <source>
        <dbReference type="ARBA" id="ARBA00025902"/>
    </source>
</evidence>
<feature type="domain" description="DNA mismatch repair proteins mutS family" evidence="15">
    <location>
        <begin position="998"/>
        <end position="1014"/>
    </location>
</feature>
<dbReference type="SUPFAM" id="SSF48334">
    <property type="entry name" value="DNA repair protein MutS, domain III"/>
    <property type="match status" value="1"/>
</dbReference>
<evidence type="ECO:0000256" key="10">
    <source>
        <dbReference type="ARBA" id="ARBA00025373"/>
    </source>
</evidence>
<evidence type="ECO:0000256" key="14">
    <source>
        <dbReference type="SAM" id="MobiDB-lite"/>
    </source>
</evidence>
<dbReference type="Pfam" id="PF01624">
    <property type="entry name" value="MutS_I"/>
    <property type="match status" value="1"/>
</dbReference>
<dbReference type="SMART" id="SM00534">
    <property type="entry name" value="MUTSac"/>
    <property type="match status" value="1"/>
</dbReference>
<keyword evidence="4" id="KW-0547">Nucleotide-binding</keyword>
<comment type="function">
    <text evidence="10">Component of the post-replicative DNA mismatch repair system (MMR). Heterodimerizes with MSH2 to form MutS beta, which binds to DNA mismatches thereby initiating DNA repair. MSH3 provides substrate-binding and substrate specificity to the complex. When bound, the MutS beta heterodimer bends the DNA helix and shields approximately 20 base pairs. Acts mainly to repair insertion-deletion loops (IDLs) from 2 to 13 nucleotides in size, but can also repair base-base and single insertion-deletion mismatches that occur during replication. After mismatch binding, forms a ternary complex with the MutL alpha heterodimer, which is thought to be responsible for directing the downstream MMR events, including strand discrimination, excision, and resynthesis. ATP binding and hydrolysis play a pivotal role in mismatch repair functions.</text>
</comment>
<dbReference type="SMART" id="SM00533">
    <property type="entry name" value="MUTSd"/>
    <property type="match status" value="1"/>
</dbReference>
<dbReference type="InterPro" id="IPR007695">
    <property type="entry name" value="DNA_mismatch_repair_MutS-lik_N"/>
</dbReference>
<dbReference type="PROSITE" id="PS00486">
    <property type="entry name" value="DNA_MISMATCH_REPAIR_2"/>
    <property type="match status" value="1"/>
</dbReference>
<protein>
    <recommendedName>
        <fullName evidence="3 13">DNA mismatch repair protein MSH3</fullName>
    </recommendedName>
    <alternativeName>
        <fullName evidence="3 13">DNA mismatch repair protein MSH3</fullName>
    </alternativeName>
    <alternativeName>
        <fullName evidence="12">MutS protein homolog 3</fullName>
    </alternativeName>
</protein>
<dbReference type="InterPro" id="IPR007696">
    <property type="entry name" value="DNA_mismatch_repair_MutS_core"/>
</dbReference>
<evidence type="ECO:0000256" key="13">
    <source>
        <dbReference type="ARBA" id="ARBA00073774"/>
    </source>
</evidence>
<dbReference type="GO" id="GO:0005634">
    <property type="term" value="C:nucleus"/>
    <property type="evidence" value="ECO:0007669"/>
    <property type="project" value="UniProtKB-SubCell"/>
</dbReference>
<dbReference type="AlphaFoldDB" id="A0A8H3CPN7"/>
<dbReference type="Gene3D" id="3.40.50.300">
    <property type="entry name" value="P-loop containing nucleotide triphosphate hydrolases"/>
    <property type="match status" value="1"/>
</dbReference>
<dbReference type="Pfam" id="PF05190">
    <property type="entry name" value="MutS_IV"/>
    <property type="match status" value="1"/>
</dbReference>
<feature type="compositionally biased region" description="Acidic residues" evidence="14">
    <location>
        <begin position="164"/>
        <end position="178"/>
    </location>
</feature>
<dbReference type="PANTHER" id="PTHR11361:SF122">
    <property type="entry name" value="DNA MISMATCH REPAIR PROTEIN MSH3"/>
    <property type="match status" value="1"/>
</dbReference>
<keyword evidence="8" id="KW-0234">DNA repair</keyword>
<evidence type="ECO:0000256" key="4">
    <source>
        <dbReference type="ARBA" id="ARBA00022741"/>
    </source>
</evidence>
<evidence type="ECO:0000256" key="9">
    <source>
        <dbReference type="ARBA" id="ARBA00023242"/>
    </source>
</evidence>
<dbReference type="FunFam" id="1.10.1420.10:FF:000004">
    <property type="entry name" value="DNA mismatch repair protein Msh3"/>
    <property type="match status" value="1"/>
</dbReference>
<dbReference type="GO" id="GO:0140664">
    <property type="term" value="F:ATP-dependent DNA damage sensor activity"/>
    <property type="evidence" value="ECO:0007669"/>
    <property type="project" value="InterPro"/>
</dbReference>
<keyword evidence="5" id="KW-0227">DNA damage</keyword>
<dbReference type="Gene3D" id="3.40.1170.10">
    <property type="entry name" value="DNA repair protein MutS, domain I"/>
    <property type="match status" value="1"/>
</dbReference>
<feature type="compositionally biased region" description="Polar residues" evidence="14">
    <location>
        <begin position="1"/>
        <end position="30"/>
    </location>
</feature>
<dbReference type="SUPFAM" id="SSF55271">
    <property type="entry name" value="DNA repair protein MutS, domain I"/>
    <property type="match status" value="1"/>
</dbReference>
<dbReference type="FunFam" id="3.40.1170.10:FF:000004">
    <property type="entry name" value="DNA mismatch repair protein"/>
    <property type="match status" value="1"/>
</dbReference>
<evidence type="ECO:0000256" key="5">
    <source>
        <dbReference type="ARBA" id="ARBA00022763"/>
    </source>
</evidence>
<dbReference type="Pfam" id="PF05192">
    <property type="entry name" value="MutS_III"/>
    <property type="match status" value="2"/>
</dbReference>
<dbReference type="InterPro" id="IPR036678">
    <property type="entry name" value="MutS_con_dom_sf"/>
</dbReference>
<dbReference type="InterPro" id="IPR045076">
    <property type="entry name" value="MutS"/>
</dbReference>
<evidence type="ECO:0000256" key="1">
    <source>
        <dbReference type="ARBA" id="ARBA00004123"/>
    </source>
</evidence>
<dbReference type="Proteomes" id="UP000663850">
    <property type="component" value="Unassembled WGS sequence"/>
</dbReference>
<dbReference type="Pfam" id="PF00488">
    <property type="entry name" value="MutS_V"/>
    <property type="match status" value="1"/>
</dbReference>
<evidence type="ECO:0000313" key="17">
    <source>
        <dbReference type="Proteomes" id="UP000663850"/>
    </source>
</evidence>
<dbReference type="Gene3D" id="3.30.420.110">
    <property type="entry name" value="MutS, connector domain"/>
    <property type="match status" value="1"/>
</dbReference>
<sequence>MASGQRVISSYFSQSNKTPSVKPKASSSGLPTGKPIDLTLSDSEPETQEPPAKETRIQDEESTQHTRVVSSSSPPPADSLFSSAMSQKWSFTPTTSGPSKPKSSTTKNGAADIQLQAFRKKMAGDAPKAAAEKKTQGKKRPRPKELVGPGVASDEGVAGSRGEPEDEHEGDKSDEEFEGTSNRLSQFASVKRLKTNGGSKSKASTGKAAATANGKGKGSKKTEEIGPAGLKYTPLEKQASLILALKKQHEDAILLFEVGYKFRFFGEDARVASRELGIACFMDKNFLTASIPVHRRDVHVKKLISQGYKASHTVGIIGQMETAALKKASDNRSAPFDRQLTHLYTAATFIDEISADDDDVFAHGAAPPIACIIEELRGGMGADDLVHFSFVAVTPATGDIVYDTFDDTYMRSEIETRMAHVRPLELLLPESKLTKPTEKMLAHIGSQGSRIRVDRYKNQMSYTEAFELVSAFYRKHGDDSAENASEGFKSGKLMGCVVDFPKNVGAFILILPTTNSEIMHAGCDSTSSFNETSGVISTIGSILEDGVFHVLRESLTYACIFRNQTDFTETGSLVWVLNKTKTKFGSRMLRSWIGRPLVDKKYVPVAFAPSVELFTNASRILQERVDAVEEILETKELKIERLQLLLKGLPDLVKGLCRIQYKKATPSELATMLTAWQRIATALDPIPTPQGAGFESDLLNDIAYSLPTLREPLAAIISQIDIPQARDNNKAELWVDSEKYPGIDEAEFGILSVESELEDHLNEIRKTLNKPNVKYISVSGIDYLIEVRNGDTKKVPVSWQRINSTKVVTRFHTPQVKAKLHEREVFKETLAAEANKAFNHFLGEVSEHYSTLRNVTMKLAVLDCLSALAIVAQQPGYVKPQFFDDDRLDIDGGRHPMVEALRVDPFVRIWVARGKSLAYNDNAKTKLAVYSSCVRTLALVAILAQIGSYVPCRSAKLGMLDGIATRMGASDEITRGRSTFMVEVSETAEIIKTVTPRTLVILDELGRGTSTFDGMAIAHAVMQHLIENAKCKTLFITHYPMIALDLEQRYADVSCHHMSYVEQKLPSGESTISFTYKLSPGMSRSSFGIECGRLAHMPEEVLQAAKRHATRMQEIMEARRAANRPRKIAGLIKNCLGTGSDSALLARAFKDLTVFYKLSENLGI</sequence>
<comment type="similarity">
    <text evidence="2">Belongs to the DNA mismatch repair MutS family. MSH3 subfamily.</text>
</comment>
<reference evidence="16" key="1">
    <citation type="submission" date="2021-01" db="EMBL/GenBank/DDBJ databases">
        <authorList>
            <person name="Kaushik A."/>
        </authorList>
    </citation>
    <scope>NUCLEOTIDE SEQUENCE</scope>
    <source>
        <strain evidence="16">Type strain: AG8-Rh-89/</strain>
    </source>
</reference>
<proteinExistence type="inferred from homology"/>
<name>A0A8H3CPN7_9AGAM</name>
<keyword evidence="9" id="KW-0539">Nucleus</keyword>
<feature type="compositionally biased region" description="Basic and acidic residues" evidence="14">
    <location>
        <begin position="51"/>
        <end position="64"/>
    </location>
</feature>
<comment type="caution">
    <text evidence="16">The sequence shown here is derived from an EMBL/GenBank/DDBJ whole genome shotgun (WGS) entry which is preliminary data.</text>
</comment>
<dbReference type="Gene3D" id="1.10.1420.10">
    <property type="match status" value="2"/>
</dbReference>
<feature type="compositionally biased region" description="Polar residues" evidence="14">
    <location>
        <begin position="179"/>
        <end position="188"/>
    </location>
</feature>
<dbReference type="Gene3D" id="6.10.140.80">
    <property type="match status" value="1"/>
</dbReference>
<evidence type="ECO:0000256" key="7">
    <source>
        <dbReference type="ARBA" id="ARBA00023125"/>
    </source>
</evidence>
<dbReference type="GO" id="GO:0005524">
    <property type="term" value="F:ATP binding"/>
    <property type="evidence" value="ECO:0007669"/>
    <property type="project" value="UniProtKB-UniRule"/>
</dbReference>
<feature type="compositionally biased region" description="Low complexity" evidence="14">
    <location>
        <begin position="90"/>
        <end position="107"/>
    </location>
</feature>
<dbReference type="SUPFAM" id="SSF52540">
    <property type="entry name" value="P-loop containing nucleoside triphosphate hydrolases"/>
    <property type="match status" value="1"/>
</dbReference>
<evidence type="ECO:0000256" key="8">
    <source>
        <dbReference type="ARBA" id="ARBA00023204"/>
    </source>
</evidence>
<organism evidence="16 17">
    <name type="scientific">Rhizoctonia solani</name>
    <dbReference type="NCBI Taxonomy" id="456999"/>
    <lineage>
        <taxon>Eukaryota</taxon>
        <taxon>Fungi</taxon>
        <taxon>Dikarya</taxon>
        <taxon>Basidiomycota</taxon>
        <taxon>Agaricomycotina</taxon>
        <taxon>Agaricomycetes</taxon>
        <taxon>Cantharellales</taxon>
        <taxon>Ceratobasidiaceae</taxon>
        <taxon>Rhizoctonia</taxon>
    </lineage>
</organism>
<feature type="compositionally biased region" description="Low complexity" evidence="14">
    <location>
        <begin position="195"/>
        <end position="214"/>
    </location>
</feature>
<evidence type="ECO:0000313" key="16">
    <source>
        <dbReference type="EMBL" id="CAE6491489.1"/>
    </source>
</evidence>
<dbReference type="GO" id="GO:0006298">
    <property type="term" value="P:mismatch repair"/>
    <property type="evidence" value="ECO:0007669"/>
    <property type="project" value="InterPro"/>
</dbReference>
<evidence type="ECO:0000256" key="12">
    <source>
        <dbReference type="ARBA" id="ARBA00029792"/>
    </source>
</evidence>
<dbReference type="GO" id="GO:0030983">
    <property type="term" value="F:mismatched DNA binding"/>
    <property type="evidence" value="ECO:0007669"/>
    <property type="project" value="UniProtKB-UniRule"/>
</dbReference>
<feature type="region of interest" description="Disordered" evidence="14">
    <location>
        <begin position="1"/>
        <end position="226"/>
    </location>
</feature>
<dbReference type="EMBL" id="CAJMWZ010004552">
    <property type="protein sequence ID" value="CAE6491489.1"/>
    <property type="molecule type" value="Genomic_DNA"/>
</dbReference>
<evidence type="ECO:0000256" key="3">
    <source>
        <dbReference type="ARBA" id="ARBA00022151"/>
    </source>
</evidence>
<keyword evidence="7" id="KW-0238">DNA-binding</keyword>
<dbReference type="GO" id="GO:0006312">
    <property type="term" value="P:mitotic recombination"/>
    <property type="evidence" value="ECO:0007669"/>
    <property type="project" value="TreeGrafter"/>
</dbReference>
<gene>
    <name evidence="16" type="ORF">RDB_LOCUS84669</name>
</gene>
<dbReference type="InterPro" id="IPR016151">
    <property type="entry name" value="DNA_mismatch_repair_MutS_N"/>
</dbReference>
<dbReference type="InterPro" id="IPR036187">
    <property type="entry name" value="DNA_mismatch_repair_MutS_sf"/>
</dbReference>
<comment type="subcellular location">
    <subcellularLocation>
        <location evidence="1">Nucleus</location>
    </subcellularLocation>
</comment>
<keyword evidence="6" id="KW-0067">ATP-binding</keyword>
<accession>A0A8H3CPN7</accession>